<feature type="domain" description="VanZ-like" evidence="2">
    <location>
        <begin position="41"/>
        <end position="112"/>
    </location>
</feature>
<feature type="transmembrane region" description="Helical" evidence="1">
    <location>
        <begin position="93"/>
        <end position="112"/>
    </location>
</feature>
<evidence type="ECO:0000256" key="1">
    <source>
        <dbReference type="SAM" id="Phobius"/>
    </source>
</evidence>
<dbReference type="Proteomes" id="UP000002875">
    <property type="component" value="Chromosome"/>
</dbReference>
<keyword evidence="1" id="KW-0472">Membrane</keyword>
<dbReference type="NCBIfam" id="NF037970">
    <property type="entry name" value="vanZ_1"/>
    <property type="match status" value="1"/>
</dbReference>
<feature type="transmembrane region" description="Helical" evidence="1">
    <location>
        <begin position="66"/>
        <end position="87"/>
    </location>
</feature>
<organism evidence="3 4">
    <name type="scientific">Emticicia oligotrophica (strain DSM 17448 / CIP 109782 / MTCC 6937 / GPTSA100-15)</name>
    <dbReference type="NCBI Taxonomy" id="929562"/>
    <lineage>
        <taxon>Bacteria</taxon>
        <taxon>Pseudomonadati</taxon>
        <taxon>Bacteroidota</taxon>
        <taxon>Cytophagia</taxon>
        <taxon>Cytophagales</taxon>
        <taxon>Leadbetterellaceae</taxon>
        <taxon>Emticicia</taxon>
    </lineage>
</organism>
<name>A0ABN4AP89_EMTOG</name>
<dbReference type="InterPro" id="IPR006976">
    <property type="entry name" value="VanZ-like"/>
</dbReference>
<feature type="transmembrane region" description="Helical" evidence="1">
    <location>
        <begin position="12"/>
        <end position="30"/>
    </location>
</feature>
<evidence type="ECO:0000313" key="3">
    <source>
        <dbReference type="EMBL" id="AFK04159.1"/>
    </source>
</evidence>
<dbReference type="RefSeq" id="WP_015029853.1">
    <property type="nucleotide sequence ID" value="NZ_JBBEOH010000003.1"/>
</dbReference>
<protein>
    <submittedName>
        <fullName evidence="3">VanZ family protein</fullName>
    </submittedName>
</protein>
<feature type="transmembrane region" description="Helical" evidence="1">
    <location>
        <begin position="42"/>
        <end position="59"/>
    </location>
</feature>
<dbReference type="PANTHER" id="PTHR28008">
    <property type="entry name" value="DOMAIN PROTEIN, PUTATIVE (AFU_ORTHOLOGUE AFUA_3G10980)-RELATED"/>
    <property type="match status" value="1"/>
</dbReference>
<dbReference type="PANTHER" id="PTHR28008:SF1">
    <property type="entry name" value="DOMAIN PROTEIN, PUTATIVE (AFU_ORTHOLOGUE AFUA_3G10980)-RELATED"/>
    <property type="match status" value="1"/>
</dbReference>
<proteinExistence type="predicted"/>
<gene>
    <name evidence="3" type="ordered locus">Emtol_3026</name>
</gene>
<keyword evidence="1" id="KW-1133">Transmembrane helix</keyword>
<keyword evidence="1" id="KW-0812">Transmembrane</keyword>
<dbReference type="EMBL" id="CP002961">
    <property type="protein sequence ID" value="AFK04159.1"/>
    <property type="molecule type" value="Genomic_DNA"/>
</dbReference>
<evidence type="ECO:0000313" key="4">
    <source>
        <dbReference type="Proteomes" id="UP000002875"/>
    </source>
</evidence>
<reference evidence="3 4" key="1">
    <citation type="submission" date="2011-07" db="EMBL/GenBank/DDBJ databases">
        <title>The complete genome of chromosome of Emticicia oligotrophica DSM 17448.</title>
        <authorList>
            <consortium name="US DOE Joint Genome Institute (JGI-PGF)"/>
            <person name="Lucas S."/>
            <person name="Han J."/>
            <person name="Lapidus A."/>
            <person name="Bruce D."/>
            <person name="Goodwin L."/>
            <person name="Pitluck S."/>
            <person name="Peters L."/>
            <person name="Kyrpides N."/>
            <person name="Mavromatis K."/>
            <person name="Ivanova N."/>
            <person name="Ovchinnikova G."/>
            <person name="Teshima H."/>
            <person name="Detter J.C."/>
            <person name="Tapia R."/>
            <person name="Han C."/>
            <person name="Land M."/>
            <person name="Hauser L."/>
            <person name="Markowitz V."/>
            <person name="Cheng J.-F."/>
            <person name="Hugenholtz P."/>
            <person name="Woyke T."/>
            <person name="Wu D."/>
            <person name="Tindall B."/>
            <person name="Pomrenke H."/>
            <person name="Brambilla E."/>
            <person name="Klenk H.-P."/>
            <person name="Eisen J.A."/>
        </authorList>
    </citation>
    <scope>NUCLEOTIDE SEQUENCE [LARGE SCALE GENOMIC DNA]</scope>
    <source>
        <strain evidence="3 4">DSM 17448</strain>
    </source>
</reference>
<accession>A0ABN4AP89</accession>
<keyword evidence="4" id="KW-1185">Reference proteome</keyword>
<dbReference type="Pfam" id="PF04892">
    <property type="entry name" value="VanZ"/>
    <property type="match status" value="1"/>
</dbReference>
<evidence type="ECO:0000259" key="2">
    <source>
        <dbReference type="Pfam" id="PF04892"/>
    </source>
</evidence>
<sequence>MKLKELVNKLLSNRYLAFCITLIIFILCSMPSEQLPKGNDKSAHFIVFAGWAFCHQFVFRQYAKTLIIGILYGIFIEFWQGILPQSFHRNFDWYDALADSIGVLIGLLLYFFTAKFISTEKI</sequence>